<keyword evidence="3 6" id="KW-0805">Transcription regulation</keyword>
<dbReference type="Proteomes" id="UP000269793">
    <property type="component" value="Chromosome IV"/>
</dbReference>
<evidence type="ECO:0000313" key="8">
    <source>
        <dbReference type="EMBL" id="AYO43457.1"/>
    </source>
</evidence>
<feature type="region of interest" description="Disordered" evidence="7">
    <location>
        <begin position="1"/>
        <end position="29"/>
    </location>
</feature>
<comment type="function">
    <text evidence="6">Component of the Mediator complex, a coactivator involved in the regulated transcription of nearly all RNA polymerase II-dependent genes. Mediator functions as a bridge to convey information from gene-specific regulatory proteins to the basal RNA polymerase II transcription machinery. Mediator is recruited to promoters by direct interactions with regulatory proteins and serves as a scaffold for the assembly of a functional preinitiation complex with RNA polymerase II and the general transcription factors.</text>
</comment>
<dbReference type="STRING" id="425264.A0A3G2SB73"/>
<name>A0A3G2SB73_MALR7</name>
<dbReference type="GO" id="GO:0006357">
    <property type="term" value="P:regulation of transcription by RNA polymerase II"/>
    <property type="evidence" value="ECO:0007669"/>
    <property type="project" value="InterPro"/>
</dbReference>
<evidence type="ECO:0000256" key="5">
    <source>
        <dbReference type="ARBA" id="ARBA00023242"/>
    </source>
</evidence>
<protein>
    <recommendedName>
        <fullName evidence="6">Mediator of RNA polymerase II transcription subunit 10</fullName>
    </recommendedName>
    <alternativeName>
        <fullName evidence="6">Mediator complex subunit 10</fullName>
    </alternativeName>
</protein>
<accession>A0A3G2SB73</accession>
<evidence type="ECO:0000256" key="1">
    <source>
        <dbReference type="ARBA" id="ARBA00004123"/>
    </source>
</evidence>
<evidence type="ECO:0000256" key="2">
    <source>
        <dbReference type="ARBA" id="ARBA00005389"/>
    </source>
</evidence>
<dbReference type="InterPro" id="IPR019145">
    <property type="entry name" value="Mediator_Med10"/>
</dbReference>
<organism evidence="8 9">
    <name type="scientific">Malassezia restricta (strain ATCC 96810 / NBRC 103918 / CBS 7877)</name>
    <name type="common">Seborrheic dermatitis infection agent</name>
    <dbReference type="NCBI Taxonomy" id="425264"/>
    <lineage>
        <taxon>Eukaryota</taxon>
        <taxon>Fungi</taxon>
        <taxon>Dikarya</taxon>
        <taxon>Basidiomycota</taxon>
        <taxon>Ustilaginomycotina</taxon>
        <taxon>Malasseziomycetes</taxon>
        <taxon>Malasseziales</taxon>
        <taxon>Malasseziaceae</taxon>
        <taxon>Malassezia</taxon>
    </lineage>
</organism>
<evidence type="ECO:0000256" key="7">
    <source>
        <dbReference type="SAM" id="MobiDB-lite"/>
    </source>
</evidence>
<dbReference type="AlphaFoldDB" id="A0A3G2SB73"/>
<evidence type="ECO:0000256" key="6">
    <source>
        <dbReference type="RuleBase" id="RU364146"/>
    </source>
</evidence>
<comment type="subcellular location">
    <subcellularLocation>
        <location evidence="1 6">Nucleus</location>
    </subcellularLocation>
</comment>
<dbReference type="GO" id="GO:0003712">
    <property type="term" value="F:transcription coregulator activity"/>
    <property type="evidence" value="ECO:0007669"/>
    <property type="project" value="InterPro"/>
</dbReference>
<evidence type="ECO:0000256" key="3">
    <source>
        <dbReference type="ARBA" id="ARBA00023015"/>
    </source>
</evidence>
<feature type="compositionally biased region" description="Low complexity" evidence="7">
    <location>
        <begin position="11"/>
        <end position="20"/>
    </location>
</feature>
<proteinExistence type="inferred from homology"/>
<sequence length="170" mass="18869">MDEGRRPPTPTSASLSPPRADMAHSAEVQAPRSVEEIVRSDLDVRTHAVTDALYRLASHVALDQQAQSVGEMVNDVVRSLADVDVMRGHIHDHIPQEVVDLVDAGRNPDSHTRSFMNRLASENQYSLGQYLSIKAFRDQLAPALSQAFPELETSLQHAMQQHTDTPYPTH</sequence>
<dbReference type="EMBL" id="CP033151">
    <property type="protein sequence ID" value="AYO43457.1"/>
    <property type="molecule type" value="Genomic_DNA"/>
</dbReference>
<keyword evidence="4 6" id="KW-0804">Transcription</keyword>
<dbReference type="VEuPathDB" id="FungiDB:DNF11_2507"/>
<keyword evidence="6" id="KW-0010">Activator</keyword>
<keyword evidence="5 6" id="KW-0539">Nucleus</keyword>
<evidence type="ECO:0000256" key="4">
    <source>
        <dbReference type="ARBA" id="ARBA00023163"/>
    </source>
</evidence>
<reference evidence="8 9" key="1">
    <citation type="submission" date="2018-10" db="EMBL/GenBank/DDBJ databases">
        <title>Complete genome sequence of Malassezia restricta CBS 7877.</title>
        <authorList>
            <person name="Morand S.C."/>
            <person name="Bertignac M."/>
            <person name="Iltis A."/>
            <person name="Kolder I."/>
            <person name="Pirovano W."/>
            <person name="Jourdain R."/>
            <person name="Clavaud C."/>
        </authorList>
    </citation>
    <scope>NUCLEOTIDE SEQUENCE [LARGE SCALE GENOMIC DNA]</scope>
    <source>
        <strain evidence="8 9">CBS 7877</strain>
    </source>
</reference>
<comment type="similarity">
    <text evidence="2 6">Belongs to the Mediator complex subunit 10 family.</text>
</comment>
<gene>
    <name evidence="8" type="primary">NUT2</name>
    <name evidence="6" type="synonym">MED10</name>
    <name evidence="8" type="ORF">DNF11_2507</name>
</gene>
<dbReference type="GO" id="GO:0016592">
    <property type="term" value="C:mediator complex"/>
    <property type="evidence" value="ECO:0007669"/>
    <property type="project" value="InterPro"/>
</dbReference>
<keyword evidence="9" id="KW-1185">Reference proteome</keyword>
<comment type="subunit">
    <text evidence="6">Component of the Mediator complex.</text>
</comment>
<dbReference type="Pfam" id="PF09748">
    <property type="entry name" value="Med10"/>
    <property type="match status" value="1"/>
</dbReference>
<dbReference type="OrthoDB" id="337270at2759"/>
<evidence type="ECO:0000313" key="9">
    <source>
        <dbReference type="Proteomes" id="UP000269793"/>
    </source>
</evidence>